<dbReference type="NCBIfam" id="TIGR00460">
    <property type="entry name" value="fmt"/>
    <property type="match status" value="1"/>
</dbReference>
<proteinExistence type="predicted"/>
<dbReference type="InterPro" id="IPR005794">
    <property type="entry name" value="Fmt"/>
</dbReference>
<dbReference type="EC" id="2.1.2.9" evidence="1"/>
<reference evidence="4" key="1">
    <citation type="submission" date="2022-01" db="EMBL/GenBank/DDBJ databases">
        <authorList>
            <person name="King R."/>
        </authorList>
    </citation>
    <scope>NUCLEOTIDE SEQUENCE</scope>
</reference>
<dbReference type="PANTHER" id="PTHR11138">
    <property type="entry name" value="METHIONYL-TRNA FORMYLTRANSFERASE"/>
    <property type="match status" value="1"/>
</dbReference>
<organism evidence="4 5">
    <name type="scientific">Nezara viridula</name>
    <name type="common">Southern green stink bug</name>
    <name type="synonym">Cimex viridulus</name>
    <dbReference type="NCBI Taxonomy" id="85310"/>
    <lineage>
        <taxon>Eukaryota</taxon>
        <taxon>Metazoa</taxon>
        <taxon>Ecdysozoa</taxon>
        <taxon>Arthropoda</taxon>
        <taxon>Hexapoda</taxon>
        <taxon>Insecta</taxon>
        <taxon>Pterygota</taxon>
        <taxon>Neoptera</taxon>
        <taxon>Paraneoptera</taxon>
        <taxon>Hemiptera</taxon>
        <taxon>Heteroptera</taxon>
        <taxon>Panheteroptera</taxon>
        <taxon>Pentatomomorpha</taxon>
        <taxon>Pentatomoidea</taxon>
        <taxon>Pentatomidae</taxon>
        <taxon>Pentatominae</taxon>
        <taxon>Nezara</taxon>
    </lineage>
</organism>
<evidence type="ECO:0000256" key="1">
    <source>
        <dbReference type="ARBA" id="ARBA00012261"/>
    </source>
</evidence>
<dbReference type="GO" id="GO:0004479">
    <property type="term" value="F:methionyl-tRNA formyltransferase activity"/>
    <property type="evidence" value="ECO:0007669"/>
    <property type="project" value="UniProtKB-EC"/>
</dbReference>
<dbReference type="EMBL" id="OV725082">
    <property type="protein sequence ID" value="CAH1405083.1"/>
    <property type="molecule type" value="Genomic_DNA"/>
</dbReference>
<name>A0A9P0MS13_NEZVI</name>
<gene>
    <name evidence="4" type="ORF">NEZAVI_LOCUS13370</name>
</gene>
<protein>
    <recommendedName>
        <fullName evidence="2">Methionyl-tRNA formyltransferase, mitochondrial</fullName>
        <ecNumber evidence="1">2.1.2.9</ecNumber>
    </recommendedName>
</protein>
<evidence type="ECO:0000256" key="2">
    <source>
        <dbReference type="ARBA" id="ARBA00014185"/>
    </source>
</evidence>
<accession>A0A9P0MS13</accession>
<dbReference type="CDD" id="cd08646">
    <property type="entry name" value="FMT_core_Met-tRNA-FMT_N"/>
    <property type="match status" value="1"/>
</dbReference>
<keyword evidence="5" id="KW-1185">Reference proteome</keyword>
<dbReference type="Pfam" id="PF00551">
    <property type="entry name" value="Formyl_trans_N"/>
    <property type="match status" value="1"/>
</dbReference>
<dbReference type="SUPFAM" id="SSF53328">
    <property type="entry name" value="Formyltransferase"/>
    <property type="match status" value="1"/>
</dbReference>
<evidence type="ECO:0000259" key="3">
    <source>
        <dbReference type="Pfam" id="PF00551"/>
    </source>
</evidence>
<dbReference type="PANTHER" id="PTHR11138:SF5">
    <property type="entry name" value="METHIONYL-TRNA FORMYLTRANSFERASE, MITOCHONDRIAL"/>
    <property type="match status" value="1"/>
</dbReference>
<dbReference type="InterPro" id="IPR041711">
    <property type="entry name" value="Met-tRNA-FMT_N"/>
</dbReference>
<evidence type="ECO:0000313" key="5">
    <source>
        <dbReference type="Proteomes" id="UP001152798"/>
    </source>
</evidence>
<dbReference type="GO" id="GO:0005739">
    <property type="term" value="C:mitochondrion"/>
    <property type="evidence" value="ECO:0007669"/>
    <property type="project" value="TreeGrafter"/>
</dbReference>
<evidence type="ECO:0000313" key="4">
    <source>
        <dbReference type="EMBL" id="CAH1405083.1"/>
    </source>
</evidence>
<dbReference type="AlphaFoldDB" id="A0A9P0MS13"/>
<dbReference type="Gene3D" id="3.40.50.12230">
    <property type="match status" value="1"/>
</dbReference>
<dbReference type="OrthoDB" id="10268103at2759"/>
<sequence length="386" mass="43290">MFSGLMPNIKLYFNFQFKNRTLTKFSSVCRNYSISSNVHEPPWRVLFFGTDEFSLESLKLLCAKLRTGTLMKSLGIVTKKESAIAKFGTNENLPMYNWPVDLSEIKSQYDVGMVVSFGNLIPKKIIDELPLGCINVHASLLPRWRGAAPIIHALIAGDTETGVTVMRIHPHKFDVGEIVRQYRVPIGCHDTAINLEKNLAIHGSQLLMECLRNLKNCLVHAIPQTEEGVTYAPKVVPSMAKIDWSTSDAKAVINLYRGLSHLYLPKTAWHGTVIRLKKISLDPLPVQRDTVLHCSSDSENLKISAVDFLNSSSNSGFNFNKGPPHLMCKDSGKCFYNTESKVLRVVCADGQSVIIEKLQVGSKLLTAIDFYNGYMSKRKKSEWFFS</sequence>
<dbReference type="InterPro" id="IPR002376">
    <property type="entry name" value="Formyl_transf_N"/>
</dbReference>
<dbReference type="InterPro" id="IPR036477">
    <property type="entry name" value="Formyl_transf_N_sf"/>
</dbReference>
<dbReference type="Proteomes" id="UP001152798">
    <property type="component" value="Chromosome 6"/>
</dbReference>
<feature type="domain" description="Formyl transferase N-terminal" evidence="3">
    <location>
        <begin position="108"/>
        <end position="210"/>
    </location>
</feature>